<dbReference type="RefSeq" id="WP_016526465.1">
    <property type="nucleotide sequence ID" value="NZ_KE332518.1"/>
</dbReference>
<accession>S3KHY1</accession>
<keyword evidence="2" id="KW-1185">Reference proteome</keyword>
<evidence type="ECO:0000313" key="1">
    <source>
        <dbReference type="EMBL" id="EPF31857.1"/>
    </source>
</evidence>
<dbReference type="EMBL" id="ATFF01000006">
    <property type="protein sequence ID" value="EPF31857.1"/>
    <property type="molecule type" value="Genomic_DNA"/>
</dbReference>
<evidence type="ECO:0000313" key="2">
    <source>
        <dbReference type="Proteomes" id="UP000014541"/>
    </source>
</evidence>
<dbReference type="HOGENOM" id="CLU_1170244_0_0_12"/>
<reference evidence="1 2" key="1">
    <citation type="submission" date="2013-04" db="EMBL/GenBank/DDBJ databases">
        <title>The Genome Sequence of Treponema maltophilum ATCC 51939.</title>
        <authorList>
            <consortium name="The Broad Institute Genomics Platform"/>
            <person name="Earl A."/>
            <person name="Ward D."/>
            <person name="Feldgarden M."/>
            <person name="Gevers D."/>
            <person name="Leonetti C."/>
            <person name="Blanton J.M."/>
            <person name="Dewhirst F.E."/>
            <person name="Izard J."/>
            <person name="Walker B."/>
            <person name="Young S."/>
            <person name="Zeng Q."/>
            <person name="Gargeya S."/>
            <person name="Fitzgerald M."/>
            <person name="Haas B."/>
            <person name="Abouelleil A."/>
            <person name="Allen A.W."/>
            <person name="Alvarado L."/>
            <person name="Arachchi H.M."/>
            <person name="Berlin A.M."/>
            <person name="Chapman S.B."/>
            <person name="Gainer-Dewar J."/>
            <person name="Goldberg J."/>
            <person name="Griggs A."/>
            <person name="Gujja S."/>
            <person name="Hansen M."/>
            <person name="Howarth C."/>
            <person name="Imamovic A."/>
            <person name="Ireland A."/>
            <person name="Larimer J."/>
            <person name="McCowan C."/>
            <person name="Murphy C."/>
            <person name="Pearson M."/>
            <person name="Poon T.W."/>
            <person name="Priest M."/>
            <person name="Roberts A."/>
            <person name="Saif S."/>
            <person name="Shea T."/>
            <person name="Sisk P."/>
            <person name="Sykes S."/>
            <person name="Wortman J."/>
            <person name="Nusbaum C."/>
            <person name="Birren B."/>
        </authorList>
    </citation>
    <scope>NUCLEOTIDE SEQUENCE [LARGE SCALE GENOMIC DNA]</scope>
    <source>
        <strain evidence="1 2">ATCC 51939</strain>
    </source>
</reference>
<sequence length="236" mass="25411">MDKGIIIAGKDFPETRAFVKAASANGFSVITSLADDESAQIPAEPVKGFVWQKASPVSARSFVFEAQTALPKLTHALLIFDTLSYINKIHLRDSQSLSSGIDDLIASYMHITRELLGRFAKLGGGTLCFVFKPYPENAKFGARKEAVSPSQAFVLAAASAFKTFAEQTALSDAFASGIDFLLCEEDPAAENDGETADFVFSALSAAETSKSGGKKQAARWLRPGSKFSVGWHLFNR</sequence>
<protein>
    <submittedName>
        <fullName evidence="1">Uncharacterized protein</fullName>
    </submittedName>
</protein>
<comment type="caution">
    <text evidence="1">The sequence shown here is derived from an EMBL/GenBank/DDBJ whole genome shotgun (WGS) entry which is preliminary data.</text>
</comment>
<dbReference type="PATRIC" id="fig|1125699.3.peg.2232"/>
<dbReference type="Proteomes" id="UP000014541">
    <property type="component" value="Unassembled WGS sequence"/>
</dbReference>
<dbReference type="OrthoDB" id="361524at2"/>
<dbReference type="STRING" id="1125699.HMPREF9194_02212"/>
<dbReference type="eggNOG" id="ENOG5030K2G">
    <property type="taxonomic scope" value="Bacteria"/>
</dbReference>
<name>S3KHY1_TREMA</name>
<dbReference type="AlphaFoldDB" id="S3KHY1"/>
<gene>
    <name evidence="1" type="ORF">HMPREF9194_02212</name>
</gene>
<proteinExistence type="predicted"/>
<organism evidence="1 2">
    <name type="scientific">Treponema maltophilum ATCC 51939</name>
    <dbReference type="NCBI Taxonomy" id="1125699"/>
    <lineage>
        <taxon>Bacteria</taxon>
        <taxon>Pseudomonadati</taxon>
        <taxon>Spirochaetota</taxon>
        <taxon>Spirochaetia</taxon>
        <taxon>Spirochaetales</taxon>
        <taxon>Treponemataceae</taxon>
        <taxon>Treponema</taxon>
    </lineage>
</organism>